<dbReference type="EMBL" id="JADQTO010000025">
    <property type="protein sequence ID" value="MBG0567198.1"/>
    <property type="molecule type" value="Genomic_DNA"/>
</dbReference>
<evidence type="ECO:0000256" key="7">
    <source>
        <dbReference type="SAM" id="Phobius"/>
    </source>
</evidence>
<keyword evidence="4 7" id="KW-1133">Transmembrane helix</keyword>
<evidence type="ECO:0000256" key="2">
    <source>
        <dbReference type="ARBA" id="ARBA00022692"/>
    </source>
</evidence>
<keyword evidence="5 7" id="KW-0472">Membrane</keyword>
<dbReference type="Gene3D" id="3.40.1110.10">
    <property type="entry name" value="Calcium-transporting ATPase, cytoplasmic domain N"/>
    <property type="match status" value="1"/>
</dbReference>
<keyword evidence="2 7" id="KW-0812">Transmembrane</keyword>
<gene>
    <name evidence="9" type="ORF">I4J89_37700</name>
</gene>
<dbReference type="InterPro" id="IPR059000">
    <property type="entry name" value="ATPase_P-type_domA"/>
</dbReference>
<feature type="transmembrane region" description="Helical" evidence="7">
    <location>
        <begin position="216"/>
        <end position="238"/>
    </location>
</feature>
<dbReference type="InterPro" id="IPR023298">
    <property type="entry name" value="ATPase_P-typ_TM_dom_sf"/>
</dbReference>
<dbReference type="Gene3D" id="2.70.150.10">
    <property type="entry name" value="Calcium-transporting ATPase, cytoplasmic transduction domain A"/>
    <property type="match status" value="1"/>
</dbReference>
<dbReference type="SUPFAM" id="SSF56784">
    <property type="entry name" value="HAD-like"/>
    <property type="match status" value="1"/>
</dbReference>
<comment type="subcellular location">
    <subcellularLocation>
        <location evidence="1">Cell membrane</location>
        <topology evidence="1">Multi-pass membrane protein</topology>
    </subcellularLocation>
</comment>
<comment type="caution">
    <text evidence="9">The sequence shown here is derived from an EMBL/GenBank/DDBJ whole genome shotgun (WGS) entry which is preliminary data.</text>
</comment>
<feature type="transmembrane region" description="Helical" evidence="7">
    <location>
        <begin position="244"/>
        <end position="269"/>
    </location>
</feature>
<dbReference type="SFLD" id="SFLDF00027">
    <property type="entry name" value="p-type_atpase"/>
    <property type="match status" value="1"/>
</dbReference>
<dbReference type="InterPro" id="IPR008250">
    <property type="entry name" value="ATPase_P-typ_transduc_dom_A_sf"/>
</dbReference>
<sequence length="834" mass="89418">MEQLMLAPADGLTGAEAEARRRRGEANSAVRGGTRGYAEILRTNVFSFFNLILFVIGAALLVLGRYSDALISVGLGLINAVISAVQEIRAKRKLDRLQLLDQAGVLVVRDGRETEIAPDQVVRGDVLRVRPGDQIVVDGPLLDGGRIEADESLLTGESDPVVKHPGDDLRSGSVCVAGDGHQLARDVGAHSYAGRLTAEARRSTTDMTPLQRRIEFIVRLVMALTALMSGAILGQAAIEGFSVLRVVQITAVLSGLVPYGLFFLIALAYTAGAVRIARHGALVQQVNAVESVSNVDVVCTDKTGTLTTGRLSLEEIVPLADHEYAEVAEVLGGLAHNATTPNLTALALTAALPGEPWQVRDEIPFSSSLRWSGLVAEEGSWVLGAPDTLAPRLRSALPAAEVTSRTGLGLRVLLLARTEDPEAGLRDADGRPDLPMLVPVGLVALADQLRDDVVETVRRFRDDGVRLKVLSGDDPRTVAAIAGRAGIEADEPVRGADLDDLDDAALDRVVARACVFGRVAPEHKERIVRSLRRQGHYVAMIGDGVNDARALKQAQVGVAMRSGSTVTRDVADIVLVDDSFAALPPAQHEGRRIINGIGISLYVFLARVASQGLVILAVTMLGLGFPYSPTQVGLTMFTVGIPTVFLTFWARPTRPDPHLLRNLVRFVVPAAVVTATFGTAVYTALYEMITLGLSSGRTPDRITDEFETYTGLTYGSDADFTTASATILAQTGLSTFFCFASFILILFLAPRSRAFAAWTSPSGDLRPAMLVGALCLLFSAVLNVPVLWDYFGLMGPSKPVFFVVLPALLLWYATLTVVLRFQLFDRLLGMRPAR</sequence>
<feature type="transmembrane region" description="Helical" evidence="7">
    <location>
        <begin position="727"/>
        <end position="748"/>
    </location>
</feature>
<evidence type="ECO:0000256" key="6">
    <source>
        <dbReference type="SAM" id="MobiDB-lite"/>
    </source>
</evidence>
<dbReference type="InterPro" id="IPR018303">
    <property type="entry name" value="ATPase_P-typ_P_site"/>
</dbReference>
<dbReference type="SFLD" id="SFLDG00002">
    <property type="entry name" value="C1.7:_P-type_atpase_like"/>
    <property type="match status" value="1"/>
</dbReference>
<dbReference type="AlphaFoldDB" id="A0A931CJ95"/>
<evidence type="ECO:0000256" key="1">
    <source>
        <dbReference type="ARBA" id="ARBA00004651"/>
    </source>
</evidence>
<dbReference type="InterPro" id="IPR036412">
    <property type="entry name" value="HAD-like_sf"/>
</dbReference>
<evidence type="ECO:0000313" key="10">
    <source>
        <dbReference type="Proteomes" id="UP000598146"/>
    </source>
</evidence>
<evidence type="ECO:0000313" key="9">
    <source>
        <dbReference type="EMBL" id="MBG0567198.1"/>
    </source>
</evidence>
<dbReference type="NCBIfam" id="TIGR01494">
    <property type="entry name" value="ATPase_P-type"/>
    <property type="match status" value="2"/>
</dbReference>
<dbReference type="GO" id="GO:0005886">
    <property type="term" value="C:plasma membrane"/>
    <property type="evidence" value="ECO:0007669"/>
    <property type="project" value="UniProtKB-SubCell"/>
</dbReference>
<dbReference type="Gene3D" id="3.40.50.1000">
    <property type="entry name" value="HAD superfamily/HAD-like"/>
    <property type="match status" value="1"/>
</dbReference>
<feature type="transmembrane region" description="Helical" evidence="7">
    <location>
        <begin position="69"/>
        <end position="88"/>
    </location>
</feature>
<organism evidence="9 10">
    <name type="scientific">Actinoplanes aureus</name>
    <dbReference type="NCBI Taxonomy" id="2792083"/>
    <lineage>
        <taxon>Bacteria</taxon>
        <taxon>Bacillati</taxon>
        <taxon>Actinomycetota</taxon>
        <taxon>Actinomycetes</taxon>
        <taxon>Micromonosporales</taxon>
        <taxon>Micromonosporaceae</taxon>
        <taxon>Actinoplanes</taxon>
    </lineage>
</organism>
<feature type="transmembrane region" description="Helical" evidence="7">
    <location>
        <begin position="662"/>
        <end position="685"/>
    </location>
</feature>
<feature type="transmembrane region" description="Helical" evidence="7">
    <location>
        <begin position="768"/>
        <end position="788"/>
    </location>
</feature>
<dbReference type="InterPro" id="IPR044492">
    <property type="entry name" value="P_typ_ATPase_HD_dom"/>
</dbReference>
<evidence type="ECO:0000256" key="3">
    <source>
        <dbReference type="ARBA" id="ARBA00022967"/>
    </source>
</evidence>
<dbReference type="PROSITE" id="PS00154">
    <property type="entry name" value="ATPASE_E1_E2"/>
    <property type="match status" value="1"/>
</dbReference>
<reference evidence="9" key="1">
    <citation type="submission" date="2020-11" db="EMBL/GenBank/DDBJ databases">
        <title>Isolation and identification of active actinomycetes.</title>
        <authorList>
            <person name="Sun X."/>
        </authorList>
    </citation>
    <scope>NUCLEOTIDE SEQUENCE</scope>
    <source>
        <strain evidence="9">NEAU-A11</strain>
    </source>
</reference>
<dbReference type="SUPFAM" id="SSF81665">
    <property type="entry name" value="Calcium ATPase, transmembrane domain M"/>
    <property type="match status" value="1"/>
</dbReference>
<dbReference type="Pfam" id="PF00702">
    <property type="entry name" value="Hydrolase"/>
    <property type="match status" value="1"/>
</dbReference>
<keyword evidence="3" id="KW-1278">Translocase</keyword>
<dbReference type="InterPro" id="IPR023299">
    <property type="entry name" value="ATPase_P-typ_cyto_dom_N"/>
</dbReference>
<proteinExistence type="predicted"/>
<feature type="domain" description="P-type ATPase A" evidence="8">
    <location>
        <begin position="102"/>
        <end position="199"/>
    </location>
</feature>
<evidence type="ECO:0000256" key="4">
    <source>
        <dbReference type="ARBA" id="ARBA00022989"/>
    </source>
</evidence>
<evidence type="ECO:0000256" key="5">
    <source>
        <dbReference type="ARBA" id="ARBA00023136"/>
    </source>
</evidence>
<dbReference type="GO" id="GO:0016887">
    <property type="term" value="F:ATP hydrolysis activity"/>
    <property type="evidence" value="ECO:0007669"/>
    <property type="project" value="InterPro"/>
</dbReference>
<feature type="transmembrane region" description="Helical" evidence="7">
    <location>
        <begin position="45"/>
        <end position="63"/>
    </location>
</feature>
<feature type="transmembrane region" description="Helical" evidence="7">
    <location>
        <begin position="800"/>
        <end position="821"/>
    </location>
</feature>
<feature type="transmembrane region" description="Helical" evidence="7">
    <location>
        <begin position="601"/>
        <end position="625"/>
    </location>
</feature>
<dbReference type="SUPFAM" id="SSF81653">
    <property type="entry name" value="Calcium ATPase, transduction domain A"/>
    <property type="match status" value="1"/>
</dbReference>
<dbReference type="Gene3D" id="1.20.1110.10">
    <property type="entry name" value="Calcium-transporting ATPase, transmembrane domain"/>
    <property type="match status" value="1"/>
</dbReference>
<dbReference type="InterPro" id="IPR001757">
    <property type="entry name" value="P_typ_ATPase"/>
</dbReference>
<dbReference type="SFLD" id="SFLDS00003">
    <property type="entry name" value="Haloacid_Dehalogenase"/>
    <property type="match status" value="1"/>
</dbReference>
<feature type="region of interest" description="Disordered" evidence="6">
    <location>
        <begin position="1"/>
        <end position="27"/>
    </location>
</feature>
<keyword evidence="10" id="KW-1185">Reference proteome</keyword>
<feature type="transmembrane region" description="Helical" evidence="7">
    <location>
        <begin position="631"/>
        <end position="650"/>
    </location>
</feature>
<dbReference type="PRINTS" id="PR00119">
    <property type="entry name" value="CATATPASE"/>
</dbReference>
<dbReference type="PANTHER" id="PTHR42861">
    <property type="entry name" value="CALCIUM-TRANSPORTING ATPASE"/>
    <property type="match status" value="1"/>
</dbReference>
<dbReference type="Proteomes" id="UP000598146">
    <property type="component" value="Unassembled WGS sequence"/>
</dbReference>
<name>A0A931CJ95_9ACTN</name>
<dbReference type="Pfam" id="PF00122">
    <property type="entry name" value="E1-E2_ATPase"/>
    <property type="match status" value="1"/>
</dbReference>
<evidence type="ECO:0000259" key="8">
    <source>
        <dbReference type="Pfam" id="PF00122"/>
    </source>
</evidence>
<dbReference type="RefSeq" id="WP_196418965.1">
    <property type="nucleotide sequence ID" value="NZ_JADQTO010000025.1"/>
</dbReference>
<dbReference type="GO" id="GO:0005524">
    <property type="term" value="F:ATP binding"/>
    <property type="evidence" value="ECO:0007669"/>
    <property type="project" value="InterPro"/>
</dbReference>
<accession>A0A931CJ95</accession>
<protein>
    <submittedName>
        <fullName evidence="9">HAD-IC family P-type ATPase</fullName>
    </submittedName>
</protein>
<dbReference type="InterPro" id="IPR023214">
    <property type="entry name" value="HAD_sf"/>
</dbReference>